<evidence type="ECO:0000313" key="1">
    <source>
        <dbReference type="EMBL" id="KAH3844611.1"/>
    </source>
</evidence>
<keyword evidence="2" id="KW-1185">Reference proteome</keyword>
<dbReference type="Proteomes" id="UP000828390">
    <property type="component" value="Unassembled WGS sequence"/>
</dbReference>
<comment type="caution">
    <text evidence="1">The sequence shown here is derived from an EMBL/GenBank/DDBJ whole genome shotgun (WGS) entry which is preliminary data.</text>
</comment>
<accession>A0A9D4KRP0</accession>
<evidence type="ECO:0000313" key="2">
    <source>
        <dbReference type="Proteomes" id="UP000828390"/>
    </source>
</evidence>
<proteinExistence type="predicted"/>
<dbReference type="EMBL" id="JAIWYP010000003">
    <property type="protein sequence ID" value="KAH3844611.1"/>
    <property type="molecule type" value="Genomic_DNA"/>
</dbReference>
<dbReference type="AlphaFoldDB" id="A0A9D4KRP0"/>
<sequence length="62" mass="7160">MNDVITDEEVMPESPCILDASITTRAIAVATDNVTKVKHFYPVIFKQTEYHVRDTTHEYFEV</sequence>
<reference evidence="1" key="2">
    <citation type="submission" date="2020-11" db="EMBL/GenBank/DDBJ databases">
        <authorList>
            <person name="McCartney M.A."/>
            <person name="Auch B."/>
            <person name="Kono T."/>
            <person name="Mallez S."/>
            <person name="Becker A."/>
            <person name="Gohl D.M."/>
            <person name="Silverstein K.A.T."/>
            <person name="Koren S."/>
            <person name="Bechman K.B."/>
            <person name="Herman A."/>
            <person name="Abrahante J.E."/>
            <person name="Garbe J."/>
        </authorList>
    </citation>
    <scope>NUCLEOTIDE SEQUENCE</scope>
    <source>
        <strain evidence="1">Duluth1</strain>
        <tissue evidence="1">Whole animal</tissue>
    </source>
</reference>
<name>A0A9D4KRP0_DREPO</name>
<gene>
    <name evidence="1" type="ORF">DPMN_086870</name>
</gene>
<protein>
    <submittedName>
        <fullName evidence="1">Uncharacterized protein</fullName>
    </submittedName>
</protein>
<organism evidence="1 2">
    <name type="scientific">Dreissena polymorpha</name>
    <name type="common">Zebra mussel</name>
    <name type="synonym">Mytilus polymorpha</name>
    <dbReference type="NCBI Taxonomy" id="45954"/>
    <lineage>
        <taxon>Eukaryota</taxon>
        <taxon>Metazoa</taxon>
        <taxon>Spiralia</taxon>
        <taxon>Lophotrochozoa</taxon>
        <taxon>Mollusca</taxon>
        <taxon>Bivalvia</taxon>
        <taxon>Autobranchia</taxon>
        <taxon>Heteroconchia</taxon>
        <taxon>Euheterodonta</taxon>
        <taxon>Imparidentia</taxon>
        <taxon>Neoheterodontei</taxon>
        <taxon>Myida</taxon>
        <taxon>Dreissenoidea</taxon>
        <taxon>Dreissenidae</taxon>
        <taxon>Dreissena</taxon>
    </lineage>
</organism>
<reference evidence="1" key="1">
    <citation type="journal article" date="2019" name="bioRxiv">
        <title>The Genome of the Zebra Mussel, Dreissena polymorpha: A Resource for Invasive Species Research.</title>
        <authorList>
            <person name="McCartney M.A."/>
            <person name="Auch B."/>
            <person name="Kono T."/>
            <person name="Mallez S."/>
            <person name="Zhang Y."/>
            <person name="Obille A."/>
            <person name="Becker A."/>
            <person name="Abrahante J.E."/>
            <person name="Garbe J."/>
            <person name="Badalamenti J.P."/>
            <person name="Herman A."/>
            <person name="Mangelson H."/>
            <person name="Liachko I."/>
            <person name="Sullivan S."/>
            <person name="Sone E.D."/>
            <person name="Koren S."/>
            <person name="Silverstein K.A.T."/>
            <person name="Beckman K.B."/>
            <person name="Gohl D.M."/>
        </authorList>
    </citation>
    <scope>NUCLEOTIDE SEQUENCE</scope>
    <source>
        <strain evidence="1">Duluth1</strain>
        <tissue evidence="1">Whole animal</tissue>
    </source>
</reference>